<organism evidence="4 5">
    <name type="scientific">Seiridium unicorne</name>
    <dbReference type="NCBI Taxonomy" id="138068"/>
    <lineage>
        <taxon>Eukaryota</taxon>
        <taxon>Fungi</taxon>
        <taxon>Dikarya</taxon>
        <taxon>Ascomycota</taxon>
        <taxon>Pezizomycotina</taxon>
        <taxon>Sordariomycetes</taxon>
        <taxon>Xylariomycetidae</taxon>
        <taxon>Amphisphaeriales</taxon>
        <taxon>Sporocadaceae</taxon>
        <taxon>Seiridium</taxon>
    </lineage>
</organism>
<feature type="region of interest" description="Disordered" evidence="2">
    <location>
        <begin position="1"/>
        <end position="34"/>
    </location>
</feature>
<evidence type="ECO:0000313" key="4">
    <source>
        <dbReference type="EMBL" id="KAK9416195.1"/>
    </source>
</evidence>
<reference evidence="4 5" key="1">
    <citation type="journal article" date="2024" name="J. Plant Pathol.">
        <title>Sequence and assembly of the genome of Seiridium unicorne, isolate CBS 538.82, causal agent of cypress canker disease.</title>
        <authorList>
            <person name="Scali E."/>
            <person name="Rocca G.D."/>
            <person name="Danti R."/>
            <person name="Garbelotto M."/>
            <person name="Barberini S."/>
            <person name="Baroncelli R."/>
            <person name="Emiliani G."/>
        </authorList>
    </citation>
    <scope>NUCLEOTIDE SEQUENCE [LARGE SCALE GENOMIC DNA]</scope>
    <source>
        <strain evidence="4 5">BM-138-508</strain>
    </source>
</reference>
<gene>
    <name evidence="4" type="ORF">SUNI508_09775</name>
</gene>
<dbReference type="Proteomes" id="UP001408356">
    <property type="component" value="Unassembled WGS sequence"/>
</dbReference>
<evidence type="ECO:0000256" key="1">
    <source>
        <dbReference type="PROSITE-ProRule" id="PRU00175"/>
    </source>
</evidence>
<proteinExistence type="predicted"/>
<dbReference type="EMBL" id="JARVKF010000408">
    <property type="protein sequence ID" value="KAK9416195.1"/>
    <property type="molecule type" value="Genomic_DNA"/>
</dbReference>
<comment type="caution">
    <text evidence="4">The sequence shown here is derived from an EMBL/GenBank/DDBJ whole genome shotgun (WGS) entry which is preliminary data.</text>
</comment>
<protein>
    <recommendedName>
        <fullName evidence="3">RING-type domain-containing protein</fullName>
    </recommendedName>
</protein>
<evidence type="ECO:0000256" key="2">
    <source>
        <dbReference type="SAM" id="MobiDB-lite"/>
    </source>
</evidence>
<keyword evidence="1" id="KW-0863">Zinc-finger</keyword>
<dbReference type="InterPro" id="IPR001841">
    <property type="entry name" value="Znf_RING"/>
</dbReference>
<evidence type="ECO:0000259" key="3">
    <source>
        <dbReference type="PROSITE" id="PS50089"/>
    </source>
</evidence>
<accession>A0ABR2UNH3</accession>
<sequence>MASSNQDQKHAGPSAGNAPEPKRQRRTANLARSTPVFDDSPFADVLPPIDFGSSSCVICHKEERHAGLLRLSCSHEIHPRCYPGAAKAPRACCPECAKPIQYKMCGHCMWDQQLPDIPPRANEFEGVCMPCGAYPAGRRRWIVNDGALPAFRVQTIARSYVDYIEAENYTLLEDIEFGDESDKEPLERLVSTETAFPELGPIVQPVNGAGSYPEERAAGVRYTLWMAIGQKYSWNAPPEVRPLPYTSTVEIVAKYASKEPTSRGKTVDGVLRTYLTRALGAGTPRAMVYYKFAKTTAAPRTNRSLWEG</sequence>
<evidence type="ECO:0000313" key="5">
    <source>
        <dbReference type="Proteomes" id="UP001408356"/>
    </source>
</evidence>
<keyword evidence="1" id="KW-0862">Zinc</keyword>
<feature type="domain" description="RING-type" evidence="3">
    <location>
        <begin position="56"/>
        <end position="96"/>
    </location>
</feature>
<dbReference type="PROSITE" id="PS50089">
    <property type="entry name" value="ZF_RING_2"/>
    <property type="match status" value="1"/>
</dbReference>
<keyword evidence="5" id="KW-1185">Reference proteome</keyword>
<name>A0ABR2UNH3_9PEZI</name>
<keyword evidence="1" id="KW-0479">Metal-binding</keyword>